<feature type="binding site" evidence="12">
    <location>
        <position position="209"/>
    </location>
    <ligand>
        <name>Mn(2+)</name>
        <dbReference type="ChEBI" id="CHEBI:29035"/>
    </ligand>
</feature>
<dbReference type="GO" id="GO:0000139">
    <property type="term" value="C:Golgi membrane"/>
    <property type="evidence" value="ECO:0007669"/>
    <property type="project" value="UniProtKB-SubCell"/>
</dbReference>
<keyword evidence="4 14" id="KW-0808">Transferase</keyword>
<dbReference type="InterPro" id="IPR029044">
    <property type="entry name" value="Nucleotide-diphossugar_trans"/>
</dbReference>
<comment type="similarity">
    <text evidence="2 14">Belongs to the glycosyltransferase 43 family.</text>
</comment>
<accession>A0AAF3EYR4</accession>
<evidence type="ECO:0000256" key="11">
    <source>
        <dbReference type="PIRSR" id="PIRSR605027-1"/>
    </source>
</evidence>
<evidence type="ECO:0000256" key="2">
    <source>
        <dbReference type="ARBA" id="ARBA00007706"/>
    </source>
</evidence>
<evidence type="ECO:0000256" key="13">
    <source>
        <dbReference type="PIRSR" id="PIRSR605027-4"/>
    </source>
</evidence>
<keyword evidence="9" id="KW-0325">Glycoprotein</keyword>
<dbReference type="CDD" id="cd00218">
    <property type="entry name" value="GlcAT-I"/>
    <property type="match status" value="1"/>
</dbReference>
<dbReference type="WBParaSite" id="MBELARI_LOCUS19253">
    <property type="protein sequence ID" value="MBELARI_LOCUS19253"/>
    <property type="gene ID" value="MBELARI_LOCUS19253"/>
</dbReference>
<proteinExistence type="inferred from homology"/>
<dbReference type="PANTHER" id="PTHR10896:SF30">
    <property type="entry name" value="GALACTOSYLGALACTOSYLXYLOSYLPROTEIN 3-BETA-GLUCURONOSYLTRANSFERASE"/>
    <property type="match status" value="1"/>
</dbReference>
<keyword evidence="5" id="KW-0812">Transmembrane</keyword>
<evidence type="ECO:0000256" key="3">
    <source>
        <dbReference type="ARBA" id="ARBA00012641"/>
    </source>
</evidence>
<evidence type="ECO:0000256" key="8">
    <source>
        <dbReference type="ARBA" id="ARBA00023136"/>
    </source>
</evidence>
<keyword evidence="7" id="KW-1133">Transmembrane helix</keyword>
<reference evidence="16" key="1">
    <citation type="submission" date="2024-02" db="UniProtKB">
        <authorList>
            <consortium name="WormBaseParasite"/>
        </authorList>
    </citation>
    <scope>IDENTIFICATION</scope>
</reference>
<dbReference type="GO" id="GO:0050650">
    <property type="term" value="P:chondroitin sulfate proteoglycan biosynthetic process"/>
    <property type="evidence" value="ECO:0007669"/>
    <property type="project" value="TreeGrafter"/>
</dbReference>
<comment type="catalytic activity">
    <reaction evidence="10 14">
        <text>3-O-(beta-D-galactosyl-(1-&gt;3)-beta-D-galactosyl-(1-&gt;4)-beta-D-xylosyl)-L-seryl-[protein] + UDP-alpha-D-glucuronate = 3-O-(beta-D-GlcA-(1-&gt;3)-beta-D-Gal-(1-&gt;3)-beta-D-Gal-(1-&gt;4)-beta-D-Xyl)-L-seryl-[protein] + UDP + H(+)</text>
        <dbReference type="Rhea" id="RHEA:24168"/>
        <dbReference type="Rhea" id="RHEA-COMP:12571"/>
        <dbReference type="Rhea" id="RHEA-COMP:12573"/>
        <dbReference type="ChEBI" id="CHEBI:15378"/>
        <dbReference type="ChEBI" id="CHEBI:58052"/>
        <dbReference type="ChEBI" id="CHEBI:58223"/>
        <dbReference type="ChEBI" id="CHEBI:132090"/>
        <dbReference type="ChEBI" id="CHEBI:132093"/>
        <dbReference type="EC" id="2.4.1.135"/>
    </reaction>
</comment>
<evidence type="ECO:0000256" key="5">
    <source>
        <dbReference type="ARBA" id="ARBA00022692"/>
    </source>
</evidence>
<dbReference type="SUPFAM" id="SSF53448">
    <property type="entry name" value="Nucleotide-diphospho-sugar transferases"/>
    <property type="match status" value="1"/>
</dbReference>
<evidence type="ECO:0000256" key="1">
    <source>
        <dbReference type="ARBA" id="ARBA00004606"/>
    </source>
</evidence>
<dbReference type="EC" id="2.4.1.135" evidence="3 14"/>
<keyword evidence="15" id="KW-1185">Reference proteome</keyword>
<evidence type="ECO:0000256" key="4">
    <source>
        <dbReference type="ARBA" id="ARBA00022679"/>
    </source>
</evidence>
<evidence type="ECO:0000256" key="12">
    <source>
        <dbReference type="PIRSR" id="PIRSR605027-3"/>
    </source>
</evidence>
<feature type="site" description="Interaction with galactose moiety of substrate glycoprotein" evidence="13">
    <location>
        <position position="241"/>
    </location>
</feature>
<protein>
    <recommendedName>
        <fullName evidence="3 14">Galactosylgalactosylxylosylprotein 3-beta-glucuronosyltransferase</fullName>
        <ecNumber evidence="3 14">2.4.1.135</ecNumber>
    </recommendedName>
</protein>
<evidence type="ECO:0000256" key="7">
    <source>
        <dbReference type="ARBA" id="ARBA00022989"/>
    </source>
</evidence>
<dbReference type="GO" id="GO:0015018">
    <property type="term" value="F:galactosylgalactosylxylosylprotein 3-beta-glucuronosyltransferase activity"/>
    <property type="evidence" value="ECO:0007669"/>
    <property type="project" value="UniProtKB-UniRule"/>
</dbReference>
<sequence length="346" mass="39405">MRLFNSLVSAYQTIENDWDLSQTRIGPVCGRAHGARCAIGSQLKRLLYPCLFTFVICLLFILQNSSSTVQKTKEESTTIAATIENTPEEQLLTSTKAALDNNSVPLIIVITPTYKRITRLADITRLANTLRQVPHLHWIVVEDGETKSDLVEAVLKRSKIPYTYLVEKFKMPRTKGWSQRDKALGYLRKQSQDIIADGRKAVVYFGDDDNSYDLRLFDDYIRKVKKIGIWGVGTVADSYIESPKVENGKVIGWNVLYAPKRKFATDMAGFAIDLNFLKNSKITFSNCERGRIPEGCFLHGFGLTLDDLEPFGFDKKNPDLLVWHTRTRLFVNKNQDTYGYNVEKIE</sequence>
<evidence type="ECO:0000313" key="16">
    <source>
        <dbReference type="WBParaSite" id="MBELARI_LOCUS19253"/>
    </source>
</evidence>
<evidence type="ECO:0000313" key="15">
    <source>
        <dbReference type="Proteomes" id="UP000887575"/>
    </source>
</evidence>
<evidence type="ECO:0000256" key="9">
    <source>
        <dbReference type="ARBA" id="ARBA00023180"/>
    </source>
</evidence>
<evidence type="ECO:0000256" key="6">
    <source>
        <dbReference type="ARBA" id="ARBA00022968"/>
    </source>
</evidence>
<keyword evidence="8" id="KW-0472">Membrane</keyword>
<dbReference type="Pfam" id="PF03360">
    <property type="entry name" value="Glyco_transf_43"/>
    <property type="match status" value="1"/>
</dbReference>
<dbReference type="AlphaFoldDB" id="A0AAF3EYR4"/>
<comment type="cofactor">
    <cofactor evidence="12 14">
        <name>Mn(2+)</name>
        <dbReference type="ChEBI" id="CHEBI:29035"/>
    </cofactor>
</comment>
<comment type="subcellular location">
    <subcellularLocation>
        <location evidence="14">Golgi apparatus membrane</location>
        <topology evidence="14">Single-pass type II membrane protein</topology>
    </subcellularLocation>
    <subcellularLocation>
        <location evidence="1">Membrane</location>
        <topology evidence="1">Single-pass type II membrane protein</topology>
    </subcellularLocation>
</comment>
<dbReference type="Proteomes" id="UP000887575">
    <property type="component" value="Unassembled WGS sequence"/>
</dbReference>
<comment type="pathway">
    <text evidence="14">Protein modification; protein glycosylation.</text>
</comment>
<dbReference type="PANTHER" id="PTHR10896">
    <property type="entry name" value="GALACTOSYLGALACTOSYLXYLOSYLPROTEIN 3-BETA-GLUCURONOSYLTRANSFERASE BETA-1,3-GLUCURONYLTRANSFERASE"/>
    <property type="match status" value="1"/>
</dbReference>
<name>A0AAF3EYR4_9BILA</name>
<dbReference type="GO" id="GO:0046872">
    <property type="term" value="F:metal ion binding"/>
    <property type="evidence" value="ECO:0007669"/>
    <property type="project" value="UniProtKB-KW"/>
</dbReference>
<keyword evidence="12 14" id="KW-0464">Manganese</keyword>
<dbReference type="InterPro" id="IPR005027">
    <property type="entry name" value="Glyco_trans_43"/>
</dbReference>
<keyword evidence="6 14" id="KW-0735">Signal-anchor</keyword>
<evidence type="ECO:0000256" key="14">
    <source>
        <dbReference type="RuleBase" id="RU363127"/>
    </source>
</evidence>
<organism evidence="15 16">
    <name type="scientific">Mesorhabditis belari</name>
    <dbReference type="NCBI Taxonomy" id="2138241"/>
    <lineage>
        <taxon>Eukaryota</taxon>
        <taxon>Metazoa</taxon>
        <taxon>Ecdysozoa</taxon>
        <taxon>Nematoda</taxon>
        <taxon>Chromadorea</taxon>
        <taxon>Rhabditida</taxon>
        <taxon>Rhabditina</taxon>
        <taxon>Rhabditomorpha</taxon>
        <taxon>Rhabditoidea</taxon>
        <taxon>Rhabditidae</taxon>
        <taxon>Mesorhabditinae</taxon>
        <taxon>Mesorhabditis</taxon>
    </lineage>
</organism>
<dbReference type="GO" id="GO:0005975">
    <property type="term" value="P:carbohydrate metabolic process"/>
    <property type="evidence" value="ECO:0007669"/>
    <property type="project" value="TreeGrafter"/>
</dbReference>
<keyword evidence="14" id="KW-0333">Golgi apparatus</keyword>
<keyword evidence="12 14" id="KW-0479">Metal-binding</keyword>
<feature type="active site" description="Proton donor/acceptor" evidence="11">
    <location>
        <position position="294"/>
    </location>
</feature>
<dbReference type="Gene3D" id="3.90.550.10">
    <property type="entry name" value="Spore Coat Polysaccharide Biosynthesis Protein SpsA, Chain A"/>
    <property type="match status" value="1"/>
</dbReference>
<evidence type="ECO:0000256" key="10">
    <source>
        <dbReference type="ARBA" id="ARBA00047979"/>
    </source>
</evidence>
<feature type="site" description="Interaction with galactose moiety of substrate glycoprotein" evidence="13">
    <location>
        <position position="334"/>
    </location>
</feature>